<dbReference type="AlphaFoldDB" id="A0A2H0UWY1"/>
<organism evidence="1 2">
    <name type="scientific">bacterium (Candidatus Gribaldobacteria) CG10_big_fil_rev_8_21_14_0_10_41_12</name>
    <dbReference type="NCBI Taxonomy" id="2014277"/>
    <lineage>
        <taxon>Bacteria</taxon>
        <taxon>Candidatus Gribaldobacteria</taxon>
    </lineage>
</organism>
<dbReference type="Pfam" id="PF08843">
    <property type="entry name" value="AbiEii"/>
    <property type="match status" value="1"/>
</dbReference>
<protein>
    <recommendedName>
        <fullName evidence="3">Nucleotidyl transferase AbiEii/AbiGii toxin family protein</fullName>
    </recommendedName>
</protein>
<dbReference type="InterPro" id="IPR014942">
    <property type="entry name" value="AbiEii"/>
</dbReference>
<proteinExistence type="predicted"/>
<gene>
    <name evidence="1" type="ORF">COU03_02405</name>
</gene>
<evidence type="ECO:0000313" key="1">
    <source>
        <dbReference type="EMBL" id="PIR91315.1"/>
    </source>
</evidence>
<name>A0A2H0UWY1_9BACT</name>
<reference evidence="2" key="1">
    <citation type="submission" date="2017-09" db="EMBL/GenBank/DDBJ databases">
        <title>Depth-based differentiation of microbial function through sediment-hosted aquifers and enrichment of novel symbionts in the deep terrestrial subsurface.</title>
        <authorList>
            <person name="Probst A.J."/>
            <person name="Ladd B."/>
            <person name="Jarett J.K."/>
            <person name="Geller-Mcgrath D.E."/>
            <person name="Sieber C.M.K."/>
            <person name="Emerson J.B."/>
            <person name="Anantharaman K."/>
            <person name="Thomas B.C."/>
            <person name="Malmstrom R."/>
            <person name="Stieglmeier M."/>
            <person name="Klingl A."/>
            <person name="Woyke T."/>
            <person name="Ryan C.M."/>
            <person name="Banfield J.F."/>
        </authorList>
    </citation>
    <scope>NUCLEOTIDE SEQUENCE [LARGE SCALE GENOMIC DNA]</scope>
</reference>
<comment type="caution">
    <text evidence="1">The sequence shown here is derived from an EMBL/GenBank/DDBJ whole genome shotgun (WGS) entry which is preliminary data.</text>
</comment>
<dbReference type="EMBL" id="PFAV01000042">
    <property type="protein sequence ID" value="PIR91315.1"/>
    <property type="molecule type" value="Genomic_DNA"/>
</dbReference>
<sequence length="205" mass="23508">MFEKVISQKAQGALAILSKQKFIQNFYLAGGTGLALHMGHRVSVDLDFFCSEEFSTKPIIAQLKKTGNFSLQKEDWGTINGLLNDVKIDLLYYSSRLIKPASEFKEVRVADIIDIALMKLVTVGSRGSKKDFIDLYFIVQKIISLEELFALLPKKFVGINYEPYHLILGLQYFRDADENPMPKMFEPIKWLSVKRFFEKEAKKLV</sequence>
<evidence type="ECO:0000313" key="2">
    <source>
        <dbReference type="Proteomes" id="UP000228906"/>
    </source>
</evidence>
<accession>A0A2H0UWY1</accession>
<dbReference type="Proteomes" id="UP000228906">
    <property type="component" value="Unassembled WGS sequence"/>
</dbReference>
<evidence type="ECO:0008006" key="3">
    <source>
        <dbReference type="Google" id="ProtNLM"/>
    </source>
</evidence>